<reference evidence="2 3" key="1">
    <citation type="journal article" date="2015" name="BMC Genomics">
        <title>Insights from the genome of Ophiocordyceps polyrhachis-furcata to pathogenicity and host specificity in insect fungi.</title>
        <authorList>
            <person name="Wichadakul D."/>
            <person name="Kobmoo N."/>
            <person name="Ingsriswang S."/>
            <person name="Tangphatsornruang S."/>
            <person name="Chantasingh D."/>
            <person name="Luangsa-ard J.J."/>
            <person name="Eurwilaichitr L."/>
        </authorList>
    </citation>
    <scope>NUCLEOTIDE SEQUENCE [LARGE SCALE GENOMIC DNA]</scope>
    <source>
        <strain evidence="2 3">BCC 54312</strain>
    </source>
</reference>
<dbReference type="EMBL" id="LKCN02000001">
    <property type="protein sequence ID" value="RCI17181.1"/>
    <property type="molecule type" value="Genomic_DNA"/>
</dbReference>
<proteinExistence type="predicted"/>
<keyword evidence="3" id="KW-1185">Reference proteome</keyword>
<accession>A0A367LRZ3</accession>
<dbReference type="OrthoDB" id="3624704at2759"/>
<dbReference type="AlphaFoldDB" id="A0A367LRZ3"/>
<protein>
    <submittedName>
        <fullName evidence="2">Uncharacterized protein</fullName>
    </submittedName>
</protein>
<dbReference type="PROSITE" id="PS51257">
    <property type="entry name" value="PROKAR_LIPOPROTEIN"/>
    <property type="match status" value="1"/>
</dbReference>
<dbReference type="Proteomes" id="UP000253664">
    <property type="component" value="Unassembled WGS sequence"/>
</dbReference>
<feature type="chain" id="PRO_5017016732" evidence="1">
    <location>
        <begin position="21"/>
        <end position="86"/>
    </location>
</feature>
<feature type="signal peptide" evidence="1">
    <location>
        <begin position="1"/>
        <end position="20"/>
    </location>
</feature>
<name>A0A367LRZ3_9HYPO</name>
<organism evidence="2 3">
    <name type="scientific">Ophiocordyceps polyrhachis-furcata BCC 54312</name>
    <dbReference type="NCBI Taxonomy" id="1330021"/>
    <lineage>
        <taxon>Eukaryota</taxon>
        <taxon>Fungi</taxon>
        <taxon>Dikarya</taxon>
        <taxon>Ascomycota</taxon>
        <taxon>Pezizomycotina</taxon>
        <taxon>Sordariomycetes</taxon>
        <taxon>Hypocreomycetidae</taxon>
        <taxon>Hypocreales</taxon>
        <taxon>Ophiocordycipitaceae</taxon>
        <taxon>Ophiocordyceps</taxon>
    </lineage>
</organism>
<evidence type="ECO:0000313" key="3">
    <source>
        <dbReference type="Proteomes" id="UP000253664"/>
    </source>
</evidence>
<evidence type="ECO:0000313" key="2">
    <source>
        <dbReference type="EMBL" id="RCI17181.1"/>
    </source>
</evidence>
<keyword evidence="1" id="KW-0732">Signal</keyword>
<comment type="caution">
    <text evidence="2">The sequence shown here is derived from an EMBL/GenBank/DDBJ whole genome shotgun (WGS) entry which is preliminary data.</text>
</comment>
<sequence length="86" mass="9490">MSRRKRLLLLLLLPAPLVLGCKCVDLGGNADRGLTRHCCYRLGGFLLSDDDCFAHSISDDLFGFRLCCGGEWLLGGVWRDSDCEAL</sequence>
<evidence type="ECO:0000256" key="1">
    <source>
        <dbReference type="SAM" id="SignalP"/>
    </source>
</evidence>
<gene>
    <name evidence="2" type="ORF">L249_2169</name>
</gene>